<reference evidence="9" key="1">
    <citation type="submission" date="2016-10" db="EMBL/GenBank/DDBJ databases">
        <authorList>
            <person name="Varghese N."/>
            <person name="Submissions S."/>
        </authorList>
    </citation>
    <scope>NUCLEOTIDE SEQUENCE [LARGE SCALE GENOMIC DNA]</scope>
    <source>
        <strain evidence="9">CGMCC 1.8895</strain>
    </source>
</reference>
<keyword evidence="4" id="KW-0697">Rotamase</keyword>
<feature type="compositionally biased region" description="Acidic residues" evidence="6">
    <location>
        <begin position="190"/>
        <end position="206"/>
    </location>
</feature>
<dbReference type="AlphaFoldDB" id="A0A1G9GBG7"/>
<dbReference type="Proteomes" id="UP000199008">
    <property type="component" value="Unassembled WGS sequence"/>
</dbReference>
<feature type="region of interest" description="Disordered" evidence="6">
    <location>
        <begin position="20"/>
        <end position="68"/>
    </location>
</feature>
<evidence type="ECO:0000256" key="6">
    <source>
        <dbReference type="SAM" id="MobiDB-lite"/>
    </source>
</evidence>
<dbReference type="InterPro" id="IPR050245">
    <property type="entry name" value="PrsA_foldase"/>
</dbReference>
<evidence type="ECO:0000256" key="7">
    <source>
        <dbReference type="SAM" id="SignalP"/>
    </source>
</evidence>
<keyword evidence="3 7" id="KW-0732">Signal</keyword>
<accession>A0A1G9GBG7</accession>
<evidence type="ECO:0000313" key="9">
    <source>
        <dbReference type="Proteomes" id="UP000199008"/>
    </source>
</evidence>
<evidence type="ECO:0000256" key="5">
    <source>
        <dbReference type="ARBA" id="ARBA00023235"/>
    </source>
</evidence>
<evidence type="ECO:0000256" key="3">
    <source>
        <dbReference type="ARBA" id="ARBA00022729"/>
    </source>
</evidence>
<dbReference type="SUPFAM" id="SSF109998">
    <property type="entry name" value="Triger factor/SurA peptide-binding domain-like"/>
    <property type="match status" value="1"/>
</dbReference>
<sequence length="266" mass="29058">MKKWLTMISLAATMLAVSACGDESAEGENGEGAENGESQTAEEGQASEGAEGGEAPEMPEPDLEDVPDVVAEVNGEEITKEEFEQVYTGQFQQASMMQEMTGEEVNEDELKQQIADGMVSERLLIQEAENRDISASEEDVDAMISEITEANGMESEEDFFAAMEESGMSEDDIRAELEKQVKVEGLIAEEAGDVEPTDEELQEAYDEQIAAREEAQSEGEGEETEPPAFEDVKPQIEEQLVREKEAEAAQGLSEDLREDADVTVNL</sequence>
<dbReference type="OrthoDB" id="4775280at2"/>
<dbReference type="GO" id="GO:0003755">
    <property type="term" value="F:peptidyl-prolyl cis-trans isomerase activity"/>
    <property type="evidence" value="ECO:0007669"/>
    <property type="project" value="UniProtKB-KW"/>
</dbReference>
<dbReference type="EMBL" id="FNFY01000016">
    <property type="protein sequence ID" value="SDK97915.1"/>
    <property type="molecule type" value="Genomic_DNA"/>
</dbReference>
<protein>
    <recommendedName>
        <fullName evidence="2">peptidylprolyl isomerase</fullName>
        <ecNumber evidence="2">5.2.1.8</ecNumber>
    </recommendedName>
</protein>
<dbReference type="PANTHER" id="PTHR47245">
    <property type="entry name" value="PEPTIDYLPROLYL ISOMERASE"/>
    <property type="match status" value="1"/>
</dbReference>
<evidence type="ECO:0000313" key="8">
    <source>
        <dbReference type="EMBL" id="SDK97915.1"/>
    </source>
</evidence>
<dbReference type="InterPro" id="IPR027304">
    <property type="entry name" value="Trigger_fact/SurA_dom_sf"/>
</dbReference>
<feature type="compositionally biased region" description="Acidic residues" evidence="6">
    <location>
        <begin position="216"/>
        <end position="225"/>
    </location>
</feature>
<name>A0A1G9GBG7_9BACL</name>
<feature type="compositionally biased region" description="Acidic residues" evidence="6">
    <location>
        <begin position="57"/>
        <end position="67"/>
    </location>
</feature>
<feature type="chain" id="PRO_5038945980" description="peptidylprolyl isomerase" evidence="7">
    <location>
        <begin position="20"/>
        <end position="266"/>
    </location>
</feature>
<gene>
    <name evidence="8" type="ORF">SAMN05216216_11632</name>
</gene>
<dbReference type="RefSeq" id="WP_092986822.1">
    <property type="nucleotide sequence ID" value="NZ_FNFY01000016.1"/>
</dbReference>
<evidence type="ECO:0000256" key="1">
    <source>
        <dbReference type="ARBA" id="ARBA00000971"/>
    </source>
</evidence>
<comment type="catalytic activity">
    <reaction evidence="1">
        <text>[protein]-peptidylproline (omega=180) = [protein]-peptidylproline (omega=0)</text>
        <dbReference type="Rhea" id="RHEA:16237"/>
        <dbReference type="Rhea" id="RHEA-COMP:10747"/>
        <dbReference type="Rhea" id="RHEA-COMP:10748"/>
        <dbReference type="ChEBI" id="CHEBI:83833"/>
        <dbReference type="ChEBI" id="CHEBI:83834"/>
        <dbReference type="EC" id="5.2.1.8"/>
    </reaction>
</comment>
<proteinExistence type="predicted"/>
<keyword evidence="9" id="KW-1185">Reference proteome</keyword>
<keyword evidence="5 8" id="KW-0413">Isomerase</keyword>
<dbReference type="PANTHER" id="PTHR47245:SF1">
    <property type="entry name" value="FOLDASE PROTEIN PRSA"/>
    <property type="match status" value="1"/>
</dbReference>
<dbReference type="PROSITE" id="PS51257">
    <property type="entry name" value="PROKAR_LIPOPROTEIN"/>
    <property type="match status" value="1"/>
</dbReference>
<feature type="signal peptide" evidence="7">
    <location>
        <begin position="1"/>
        <end position="19"/>
    </location>
</feature>
<dbReference type="Gene3D" id="1.10.4030.10">
    <property type="entry name" value="Porin chaperone SurA, peptide-binding domain"/>
    <property type="match status" value="1"/>
</dbReference>
<feature type="region of interest" description="Disordered" evidence="6">
    <location>
        <begin position="188"/>
        <end position="266"/>
    </location>
</feature>
<dbReference type="STRING" id="576118.SAMN05216216_11632"/>
<dbReference type="Pfam" id="PF13624">
    <property type="entry name" value="SurA_N_3"/>
    <property type="match status" value="1"/>
</dbReference>
<dbReference type="EC" id="5.2.1.8" evidence="2"/>
<organism evidence="8 9">
    <name type="scientific">Lacicoccus qingdaonensis</name>
    <dbReference type="NCBI Taxonomy" id="576118"/>
    <lineage>
        <taxon>Bacteria</taxon>
        <taxon>Bacillati</taxon>
        <taxon>Bacillota</taxon>
        <taxon>Bacilli</taxon>
        <taxon>Bacillales</taxon>
        <taxon>Salinicoccaceae</taxon>
        <taxon>Lacicoccus</taxon>
    </lineage>
</organism>
<evidence type="ECO:0000256" key="2">
    <source>
        <dbReference type="ARBA" id="ARBA00013194"/>
    </source>
</evidence>
<feature type="compositionally biased region" description="Low complexity" evidence="6">
    <location>
        <begin position="35"/>
        <end position="56"/>
    </location>
</feature>
<feature type="compositionally biased region" description="Basic and acidic residues" evidence="6">
    <location>
        <begin position="230"/>
        <end position="247"/>
    </location>
</feature>
<evidence type="ECO:0000256" key="4">
    <source>
        <dbReference type="ARBA" id="ARBA00023110"/>
    </source>
</evidence>